<protein>
    <submittedName>
        <fullName evidence="3">Uncharacterized protein</fullName>
    </submittedName>
</protein>
<feature type="transmembrane region" description="Helical" evidence="2">
    <location>
        <begin position="101"/>
        <end position="121"/>
    </location>
</feature>
<feature type="region of interest" description="Disordered" evidence="1">
    <location>
        <begin position="1"/>
        <end position="24"/>
    </location>
</feature>
<dbReference type="EMBL" id="NRSJ01000029">
    <property type="protein sequence ID" value="MBK1705852.1"/>
    <property type="molecule type" value="Genomic_DNA"/>
</dbReference>
<keyword evidence="4" id="KW-1185">Reference proteome</keyword>
<feature type="transmembrane region" description="Helical" evidence="2">
    <location>
        <begin position="133"/>
        <end position="166"/>
    </location>
</feature>
<evidence type="ECO:0000256" key="1">
    <source>
        <dbReference type="SAM" id="MobiDB-lite"/>
    </source>
</evidence>
<comment type="caution">
    <text evidence="3">The sequence shown here is derived from an EMBL/GenBank/DDBJ whole genome shotgun (WGS) entry which is preliminary data.</text>
</comment>
<organism evidence="3 4">
    <name type="scientific">Halochromatium glycolicum</name>
    <dbReference type="NCBI Taxonomy" id="85075"/>
    <lineage>
        <taxon>Bacteria</taxon>
        <taxon>Pseudomonadati</taxon>
        <taxon>Pseudomonadota</taxon>
        <taxon>Gammaproteobacteria</taxon>
        <taxon>Chromatiales</taxon>
        <taxon>Chromatiaceae</taxon>
        <taxon>Halochromatium</taxon>
    </lineage>
</organism>
<keyword evidence="2" id="KW-0472">Membrane</keyword>
<feature type="transmembrane region" description="Helical" evidence="2">
    <location>
        <begin position="288"/>
        <end position="309"/>
    </location>
</feature>
<feature type="transmembrane region" description="Helical" evidence="2">
    <location>
        <begin position="321"/>
        <end position="343"/>
    </location>
</feature>
<reference evidence="3" key="1">
    <citation type="submission" date="2017-08" db="EMBL/GenBank/DDBJ databases">
        <authorList>
            <person name="Imhoff J.F."/>
            <person name="Rahn T."/>
            <person name="Kuenzel S."/>
            <person name="Neulinger S.C."/>
        </authorList>
    </citation>
    <scope>NUCLEOTIDE SEQUENCE</scope>
    <source>
        <strain evidence="3">DSM 11080</strain>
    </source>
</reference>
<reference evidence="3" key="2">
    <citation type="journal article" date="2020" name="Microorganisms">
        <title>Osmotic Adaptation and Compatible Solute Biosynthesis of Phototrophic Bacteria as Revealed from Genome Analyses.</title>
        <authorList>
            <person name="Imhoff J.F."/>
            <person name="Rahn T."/>
            <person name="Kunzel S."/>
            <person name="Keller A."/>
            <person name="Neulinger S.C."/>
        </authorList>
    </citation>
    <scope>NUCLEOTIDE SEQUENCE</scope>
    <source>
        <strain evidence="3">DSM 11080</strain>
    </source>
</reference>
<dbReference type="RefSeq" id="WP_200347106.1">
    <property type="nucleotide sequence ID" value="NZ_NRSJ01000029.1"/>
</dbReference>
<feature type="transmembrane region" description="Helical" evidence="2">
    <location>
        <begin position="219"/>
        <end position="240"/>
    </location>
</feature>
<feature type="transmembrane region" description="Helical" evidence="2">
    <location>
        <begin position="363"/>
        <end position="383"/>
    </location>
</feature>
<evidence type="ECO:0000313" key="3">
    <source>
        <dbReference type="EMBL" id="MBK1705852.1"/>
    </source>
</evidence>
<keyword evidence="2" id="KW-1133">Transmembrane helix</keyword>
<dbReference type="AlphaFoldDB" id="A0AAJ0U7D2"/>
<dbReference type="Proteomes" id="UP001296776">
    <property type="component" value="Unassembled WGS sequence"/>
</dbReference>
<feature type="transmembrane region" description="Helical" evidence="2">
    <location>
        <begin position="186"/>
        <end position="207"/>
    </location>
</feature>
<evidence type="ECO:0000256" key="2">
    <source>
        <dbReference type="SAM" id="Phobius"/>
    </source>
</evidence>
<feature type="transmembrane region" description="Helical" evidence="2">
    <location>
        <begin position="33"/>
        <end position="53"/>
    </location>
</feature>
<accession>A0AAJ0U7D2</accession>
<name>A0AAJ0U7D2_9GAMM</name>
<proteinExistence type="predicted"/>
<gene>
    <name evidence="3" type="ORF">CKO40_15135</name>
</gene>
<sequence length="485" mass="52758">MDPRDAVNPPSAPPATGATPSDSETTARQAIDIGLIAVICAYIITALVGLPLFQDGAWYFFKIATLGVAEPPNLRYTALLPQLPTIWTAPLLDDAVMLRHLFSLSYVALPLASLLACWLLVRRRAPALMLFPLLWFLLNLVNFSGVSELLSSLYLTWPLVLAMLLAPERTWTWVYAGVTAPMLTALHPLAFLPAFALALLAAAIAWLRPRLRRPWGPLAGLLLVTGSFRLMWTAMGANSYERGRLQTDSAINYLMTETPAQHLLLAAVSLLGVLLAAGMLANGKVRDGCLRIAGAIAWLLPAVVVLIALEILNGEGIKLKAGLSFVVGLVLMGLGSAVVLAPWLPRGPGITATETLHNGRIRIAALIVTCMVTLLLAKSAAWWTATRGLQNLLGEADTDCITLSATEPFGLQWPWMAIIDDWATPMNALAFRPYLVLQPERGIEPVPLLLRHDRCDIARKTGKVYPTSWIERDIEVVNARFGPLR</sequence>
<keyword evidence="2" id="KW-0812">Transmembrane</keyword>
<evidence type="ECO:0000313" key="4">
    <source>
        <dbReference type="Proteomes" id="UP001296776"/>
    </source>
</evidence>
<feature type="transmembrane region" description="Helical" evidence="2">
    <location>
        <begin position="260"/>
        <end position="281"/>
    </location>
</feature>